<dbReference type="eggNOG" id="COG1872">
    <property type="taxonomic scope" value="Bacteria"/>
</dbReference>
<comment type="similarity">
    <text evidence="1 2">Belongs to the UPF0235 family.</text>
</comment>
<evidence type="ECO:0000313" key="4">
    <source>
        <dbReference type="Proteomes" id="UP000014975"/>
    </source>
</evidence>
<organism evidence="3 4">
    <name type="scientific">Alkalidesulfovibrio alkalitolerans DSM 16529</name>
    <dbReference type="NCBI Taxonomy" id="1121439"/>
    <lineage>
        <taxon>Bacteria</taxon>
        <taxon>Pseudomonadati</taxon>
        <taxon>Thermodesulfobacteriota</taxon>
        <taxon>Desulfovibrionia</taxon>
        <taxon>Desulfovibrionales</taxon>
        <taxon>Desulfovibrionaceae</taxon>
        <taxon>Alkalidesulfovibrio</taxon>
    </lineage>
</organism>
<dbReference type="GO" id="GO:0005737">
    <property type="term" value="C:cytoplasm"/>
    <property type="evidence" value="ECO:0007669"/>
    <property type="project" value="TreeGrafter"/>
</dbReference>
<dbReference type="PATRIC" id="fig|1121439.3.peg.2300"/>
<keyword evidence="4" id="KW-1185">Reference proteome</keyword>
<proteinExistence type="inferred from homology"/>
<accession>S7UH70</accession>
<evidence type="ECO:0000313" key="3">
    <source>
        <dbReference type="EMBL" id="EPR31608.1"/>
    </source>
</evidence>
<reference evidence="3 4" key="1">
    <citation type="journal article" date="2013" name="Genome Announc.">
        <title>Draft genome sequences for three mercury-methylating, sulfate-reducing bacteria.</title>
        <authorList>
            <person name="Brown S.D."/>
            <person name="Hurt R.A.Jr."/>
            <person name="Gilmour C.C."/>
            <person name="Elias D.A."/>
        </authorList>
    </citation>
    <scope>NUCLEOTIDE SEQUENCE [LARGE SCALE GENOMIC DNA]</scope>
    <source>
        <strain evidence="3 4">DSM 16529</strain>
    </source>
</reference>
<dbReference type="Pfam" id="PF02594">
    <property type="entry name" value="DUF167"/>
    <property type="match status" value="1"/>
</dbReference>
<sequence>MVGDDLPFYVTRAGSGIYRVDVWVQPGASRNELAGEYQGRLKVRVAAPANDNKANKTLAAFFAETLGLKSSHVELASGFTGRKKTLHVRTDRDLSWPSGVPAAGR</sequence>
<dbReference type="Gene3D" id="3.30.1200.10">
    <property type="entry name" value="YggU-like"/>
    <property type="match status" value="1"/>
</dbReference>
<name>S7UH70_9BACT</name>
<dbReference type="InterPro" id="IPR036591">
    <property type="entry name" value="YggU-like_sf"/>
</dbReference>
<dbReference type="SMART" id="SM01152">
    <property type="entry name" value="DUF167"/>
    <property type="match status" value="1"/>
</dbReference>
<dbReference type="PANTHER" id="PTHR13420:SF7">
    <property type="entry name" value="UPF0235 PROTEIN C15ORF40"/>
    <property type="match status" value="1"/>
</dbReference>
<dbReference type="NCBIfam" id="TIGR00251">
    <property type="entry name" value="DUF167 family protein"/>
    <property type="match status" value="1"/>
</dbReference>
<dbReference type="InterPro" id="IPR003746">
    <property type="entry name" value="DUF167"/>
</dbReference>
<evidence type="ECO:0000256" key="2">
    <source>
        <dbReference type="HAMAP-Rule" id="MF_00634"/>
    </source>
</evidence>
<dbReference type="STRING" id="1121439.dsat_0932"/>
<dbReference type="EMBL" id="ATHI01000028">
    <property type="protein sequence ID" value="EPR31608.1"/>
    <property type="molecule type" value="Genomic_DNA"/>
</dbReference>
<dbReference type="SUPFAM" id="SSF69786">
    <property type="entry name" value="YggU-like"/>
    <property type="match status" value="1"/>
</dbReference>
<protein>
    <recommendedName>
        <fullName evidence="2">UPF0235 protein dsat_0932</fullName>
    </recommendedName>
</protein>
<evidence type="ECO:0000256" key="1">
    <source>
        <dbReference type="ARBA" id="ARBA00010364"/>
    </source>
</evidence>
<dbReference type="PANTHER" id="PTHR13420">
    <property type="entry name" value="UPF0235 PROTEIN C15ORF40"/>
    <property type="match status" value="1"/>
</dbReference>
<gene>
    <name evidence="3" type="ORF">dsat_0932</name>
</gene>
<dbReference type="HAMAP" id="MF_00634">
    <property type="entry name" value="UPF0235"/>
    <property type="match status" value="1"/>
</dbReference>
<dbReference type="AlphaFoldDB" id="S7UH70"/>
<dbReference type="Proteomes" id="UP000014975">
    <property type="component" value="Unassembled WGS sequence"/>
</dbReference>
<dbReference type="RefSeq" id="WP_020887629.1">
    <property type="nucleotide sequence ID" value="NZ_ATHI01000028.1"/>
</dbReference>
<comment type="caution">
    <text evidence="3">The sequence shown here is derived from an EMBL/GenBank/DDBJ whole genome shotgun (WGS) entry which is preliminary data.</text>
</comment>